<dbReference type="InterPro" id="IPR026444">
    <property type="entry name" value="Secre_tail"/>
</dbReference>
<gene>
    <name evidence="4" type="ORF">SAMN05444388_101681</name>
</gene>
<reference evidence="4 5" key="1">
    <citation type="submission" date="2016-11" db="EMBL/GenBank/DDBJ databases">
        <authorList>
            <person name="Jaros S."/>
            <person name="Januszkiewicz K."/>
            <person name="Wedrychowicz H."/>
        </authorList>
    </citation>
    <scope>NUCLEOTIDE SEQUENCE [LARGE SCALE GENOMIC DNA]</scope>
    <source>
        <strain evidence="4 5">DSM 6792</strain>
    </source>
</reference>
<evidence type="ECO:0000313" key="5">
    <source>
        <dbReference type="Proteomes" id="UP000184112"/>
    </source>
</evidence>
<accession>A0A1M5H3A7</accession>
<keyword evidence="1 2" id="KW-0732">Signal</keyword>
<dbReference type="Pfam" id="PF13573">
    <property type="entry name" value="SprB"/>
    <property type="match status" value="4"/>
</dbReference>
<evidence type="ECO:0000256" key="2">
    <source>
        <dbReference type="SAM" id="SignalP"/>
    </source>
</evidence>
<protein>
    <submittedName>
        <fullName evidence="4">Por secretion system C-terminal sorting domain-containing protein</fullName>
    </submittedName>
</protein>
<dbReference type="NCBIfam" id="TIGR04183">
    <property type="entry name" value="Por_Secre_tail"/>
    <property type="match status" value="1"/>
</dbReference>
<name>A0A1M5H3A7_FLAJO</name>
<evidence type="ECO:0000313" key="4">
    <source>
        <dbReference type="EMBL" id="SHG10388.1"/>
    </source>
</evidence>
<feature type="domain" description="Secretion system C-terminal sorting" evidence="3">
    <location>
        <begin position="806"/>
        <end position="872"/>
    </location>
</feature>
<feature type="signal peptide" evidence="2">
    <location>
        <begin position="1"/>
        <end position="18"/>
    </location>
</feature>
<dbReference type="AlphaFoldDB" id="A0A1M5H3A7"/>
<dbReference type="Pfam" id="PF18962">
    <property type="entry name" value="Por_Secre_tail"/>
    <property type="match status" value="1"/>
</dbReference>
<organism evidence="4 5">
    <name type="scientific">Flavobacterium johnsoniae</name>
    <name type="common">Cytophaga johnsonae</name>
    <dbReference type="NCBI Taxonomy" id="986"/>
    <lineage>
        <taxon>Bacteria</taxon>
        <taxon>Pseudomonadati</taxon>
        <taxon>Bacteroidota</taxon>
        <taxon>Flavobacteriia</taxon>
        <taxon>Flavobacteriales</taxon>
        <taxon>Flavobacteriaceae</taxon>
        <taxon>Flavobacterium</taxon>
    </lineage>
</organism>
<sequence length="875" mass="94148">MKKTLLCFLFLFTNLFYAQVSTIEHCFGDNYFDLTVNNSLLLGNLNPAETTISFHLSQDDANNNANAIVQPTYYNSAAPSKTIYARIDNNGTVTTNYFDLKIYAQLSITPLTTPVNCNGMNNGHITVIPSGGKAPYAYQVNGGPFTVYNGGLNPLQLDNLSPGTYIIQAKDALNCSTAVYPVQIEQPALLNANVIVDNQNVIIVNASGGKPEYEYSLNGLDYQKTQYFTNLLPGTYNVTVRDANHCIFQTNPIVIYPPLTVAAQSEPVTCNHLGMITVIAAGGNPSYVYSINGSDFSPINVFHDLPGGNYVVKVRDLKNNEITIPVVVSTINPPAFTVEVLKNAVCKGSNDGSITLSASGGGGQYFYSLDSVNFQAGNTFTNLPAGSYIAVVKDNYGCTSNALSFIIQEPEILTSTVAVNNQTITVTAGGGTGTYQYSVDFLNYQDSNIFENLPKGTYSVYVKDSNGCVVSKSDIDINPISLLTVQAAATTINCMPGIITVTANGGSGSYEYSFNNGQTFTNLNFYSTTSIGSYAIIVRDSQNNTANTSVEVQQTPSLVIVSEQQNVRCKGDNSGFIKVNASGGQPSYKYSINGGAFAAVDTFYDLSAGTYNIIGRDISGCEAMIVVTISEPAAPLITNVIVEEQTIKIESHGGTGQIVYSISPNFAEFSTNNIFTNLAPGNYQIIAQDANGCFNLFNVVIEAPAPLIDGKKEIIFEFKPGQTLGDIIVNGQNIKWYSSKGFSTNKTGKKAIEPTLPLTTVLVDGVTYYASQTVDGVESRERLAVTAKVNGSLSTDDFVLPNFRYYPNPVQHVLNISNGANIDEVEVISVSGKSILVKQINNTHSEIDLSNVSSGLYFLKVKSEGQSKTIKIVKK</sequence>
<dbReference type="Proteomes" id="UP000184112">
    <property type="component" value="Unassembled WGS sequence"/>
</dbReference>
<evidence type="ECO:0000259" key="3">
    <source>
        <dbReference type="Pfam" id="PF18962"/>
    </source>
</evidence>
<dbReference type="EMBL" id="FQWH01000001">
    <property type="protein sequence ID" value="SHG10388.1"/>
    <property type="molecule type" value="Genomic_DNA"/>
</dbReference>
<feature type="chain" id="PRO_5013223061" evidence="2">
    <location>
        <begin position="19"/>
        <end position="875"/>
    </location>
</feature>
<dbReference type="InterPro" id="IPR025667">
    <property type="entry name" value="SprB_repeat"/>
</dbReference>
<dbReference type="RefSeq" id="WP_073408155.1">
    <property type="nucleotide sequence ID" value="NZ_FQWH01000001.1"/>
</dbReference>
<evidence type="ECO:0000256" key="1">
    <source>
        <dbReference type="ARBA" id="ARBA00022729"/>
    </source>
</evidence>
<proteinExistence type="predicted"/>